<gene>
    <name evidence="1" type="ORF">CU100_25620</name>
</gene>
<evidence type="ECO:0000313" key="1">
    <source>
        <dbReference type="EMBL" id="PSH54579.1"/>
    </source>
</evidence>
<dbReference type="EMBL" id="PGGN01000008">
    <property type="protein sequence ID" value="PSH54579.1"/>
    <property type="molecule type" value="Genomic_DNA"/>
</dbReference>
<evidence type="ECO:0000313" key="2">
    <source>
        <dbReference type="Proteomes" id="UP000241158"/>
    </source>
</evidence>
<dbReference type="Proteomes" id="UP000241158">
    <property type="component" value="Unassembled WGS sequence"/>
</dbReference>
<sequence>MTSTRRKAENEVHNDADSVIREQLENYLYLATCYTGLERRALDAFASELLALAGLCLAPHYNQAGAFLLVDDQTNIKP</sequence>
<protein>
    <submittedName>
        <fullName evidence="1">Uncharacterized protein</fullName>
    </submittedName>
</protein>
<comment type="caution">
    <text evidence="1">The sequence shown here is derived from an EMBL/GenBank/DDBJ whole genome shotgun (WGS) entry which is preliminary data.</text>
</comment>
<proteinExistence type="predicted"/>
<keyword evidence="2" id="KW-1185">Reference proteome</keyword>
<organism evidence="1 2">
    <name type="scientific">Phyllobacterium endophyticum</name>
    <dbReference type="NCBI Taxonomy" id="1149773"/>
    <lineage>
        <taxon>Bacteria</taxon>
        <taxon>Pseudomonadati</taxon>
        <taxon>Pseudomonadota</taxon>
        <taxon>Alphaproteobacteria</taxon>
        <taxon>Hyphomicrobiales</taxon>
        <taxon>Phyllobacteriaceae</taxon>
        <taxon>Phyllobacterium</taxon>
    </lineage>
</organism>
<reference evidence="2" key="1">
    <citation type="submission" date="2017-11" db="EMBL/GenBank/DDBJ databases">
        <authorList>
            <person name="Kuznetsova I."/>
            <person name="Sazanova A."/>
            <person name="Chirak E."/>
            <person name="Safronova V."/>
            <person name="Willems A."/>
        </authorList>
    </citation>
    <scope>NUCLEOTIDE SEQUENCE [LARGE SCALE GENOMIC DNA]</scope>
    <source>
        <strain evidence="2">PEPV15</strain>
    </source>
</reference>
<name>A0A2P7AK30_9HYPH</name>
<accession>A0A2P7AK30</accession>
<dbReference type="AlphaFoldDB" id="A0A2P7AK30"/>